<gene>
    <name evidence="3" type="ORF">BKCO1_290002</name>
</gene>
<dbReference type="Gene3D" id="3.20.20.100">
    <property type="entry name" value="NADP-dependent oxidoreductase domain"/>
    <property type="match status" value="1"/>
</dbReference>
<protein>
    <submittedName>
        <fullName evidence="3">Aldo keto reductase</fullName>
    </submittedName>
</protein>
<dbReference type="STRING" id="236234.A0A1J9QZW6"/>
<dbReference type="PANTHER" id="PTHR43625">
    <property type="entry name" value="AFLATOXIN B1 ALDEHYDE REDUCTASE"/>
    <property type="match status" value="1"/>
</dbReference>
<dbReference type="InterPro" id="IPR023210">
    <property type="entry name" value="NADP_OxRdtase_dom"/>
</dbReference>
<dbReference type="GO" id="GO:0005737">
    <property type="term" value="C:cytoplasm"/>
    <property type="evidence" value="ECO:0007669"/>
    <property type="project" value="TreeGrafter"/>
</dbReference>
<keyword evidence="1" id="KW-0560">Oxidoreductase</keyword>
<dbReference type="PANTHER" id="PTHR43625:SF40">
    <property type="entry name" value="ALDO-KETO REDUCTASE YAKC [NADP(+)]"/>
    <property type="match status" value="1"/>
</dbReference>
<evidence type="ECO:0000256" key="1">
    <source>
        <dbReference type="ARBA" id="ARBA00023002"/>
    </source>
</evidence>
<accession>A0A1J9QZW6</accession>
<dbReference type="EMBL" id="MNUE01000029">
    <property type="protein sequence ID" value="OJD33538.1"/>
    <property type="molecule type" value="Genomic_DNA"/>
</dbReference>
<evidence type="ECO:0000259" key="2">
    <source>
        <dbReference type="Pfam" id="PF00248"/>
    </source>
</evidence>
<evidence type="ECO:0000313" key="3">
    <source>
        <dbReference type="EMBL" id="OJD33538.1"/>
    </source>
</evidence>
<dbReference type="GeneID" id="31014037"/>
<sequence>MSLPTRQLGKDGPQVTALGLGLMGLSMAYGPPKPDAERMAFLDKAYELGERNWDTADMYGDNEDLLGRWFAAHPTRRPTIFLATKFGNRLDAATGARSIDSSPAYCKAALERSLGRLGLPSVDLYYCHRLDAATPIELTVRAMAELQAAGKIRHIGLSECSAASLRRACAVAKVAAVQVEYSPFALDAEAERVGLLRACRELGVAVVAYSPLGRGMLSGAIKSPEDFAGEGDFRSVLPRFQGGNFVKNLELVRRIEGIARGKGVTSAQLTLAWLLRQGVDVVPIPGTTRVEGLVENLGALEVELTDEEDRVVREASEGAEVAGERYPEVFMKACFADTPPLEG</sequence>
<name>A0A1J9QZW6_9PEZI</name>
<reference evidence="3 4" key="1">
    <citation type="submission" date="2016-10" db="EMBL/GenBank/DDBJ databases">
        <title>Proteomics and genomics reveal pathogen-plant mechanisms compatible with a hemibiotrophic lifestyle of Diplodia corticola.</title>
        <authorList>
            <person name="Fernandes I."/>
            <person name="De Jonge R."/>
            <person name="Van De Peer Y."/>
            <person name="Devreese B."/>
            <person name="Alves A."/>
            <person name="Esteves A.C."/>
        </authorList>
    </citation>
    <scope>NUCLEOTIDE SEQUENCE [LARGE SCALE GENOMIC DNA]</scope>
    <source>
        <strain evidence="3 4">CBS 112549</strain>
    </source>
</reference>
<dbReference type="RefSeq" id="XP_020129798.1">
    <property type="nucleotide sequence ID" value="XM_020273776.1"/>
</dbReference>
<dbReference type="Pfam" id="PF00248">
    <property type="entry name" value="Aldo_ket_red"/>
    <property type="match status" value="1"/>
</dbReference>
<comment type="caution">
    <text evidence="3">The sequence shown here is derived from an EMBL/GenBank/DDBJ whole genome shotgun (WGS) entry which is preliminary data.</text>
</comment>
<evidence type="ECO:0000313" key="4">
    <source>
        <dbReference type="Proteomes" id="UP000183809"/>
    </source>
</evidence>
<dbReference type="InterPro" id="IPR036812">
    <property type="entry name" value="NAD(P)_OxRdtase_dom_sf"/>
</dbReference>
<organism evidence="3 4">
    <name type="scientific">Diplodia corticola</name>
    <dbReference type="NCBI Taxonomy" id="236234"/>
    <lineage>
        <taxon>Eukaryota</taxon>
        <taxon>Fungi</taxon>
        <taxon>Dikarya</taxon>
        <taxon>Ascomycota</taxon>
        <taxon>Pezizomycotina</taxon>
        <taxon>Dothideomycetes</taxon>
        <taxon>Dothideomycetes incertae sedis</taxon>
        <taxon>Botryosphaeriales</taxon>
        <taxon>Botryosphaeriaceae</taxon>
        <taxon>Diplodia</taxon>
    </lineage>
</organism>
<keyword evidence="4" id="KW-1185">Reference proteome</keyword>
<dbReference type="InterPro" id="IPR050791">
    <property type="entry name" value="Aldo-Keto_reductase"/>
</dbReference>
<proteinExistence type="predicted"/>
<feature type="domain" description="NADP-dependent oxidoreductase" evidence="2">
    <location>
        <begin position="18"/>
        <end position="313"/>
    </location>
</feature>
<dbReference type="OrthoDB" id="37537at2759"/>
<dbReference type="Proteomes" id="UP000183809">
    <property type="component" value="Unassembled WGS sequence"/>
</dbReference>
<dbReference type="AlphaFoldDB" id="A0A1J9QZW6"/>
<dbReference type="SUPFAM" id="SSF51430">
    <property type="entry name" value="NAD(P)-linked oxidoreductase"/>
    <property type="match status" value="1"/>
</dbReference>
<dbReference type="GO" id="GO:0016491">
    <property type="term" value="F:oxidoreductase activity"/>
    <property type="evidence" value="ECO:0007669"/>
    <property type="project" value="UniProtKB-KW"/>
</dbReference>